<dbReference type="PANTHER" id="PTHR32315">
    <property type="entry name" value="ADENINE PHOSPHORIBOSYLTRANSFERASE"/>
    <property type="match status" value="1"/>
</dbReference>
<evidence type="ECO:0000256" key="9">
    <source>
        <dbReference type="ARBA" id="ARBA00023134"/>
    </source>
</evidence>
<gene>
    <name evidence="11" type="ORF">DNG_05603</name>
</gene>
<evidence type="ECO:0000256" key="3">
    <source>
        <dbReference type="ARBA" id="ARBA00009516"/>
    </source>
</evidence>
<sequence length="232" mass="24150">MAPPADLPSNVRVSSHPCLIAKLGQLRSASATPREVKALVHEISLILGCEALASALTSTPGSKDKSPLGFEYTGADVSPGTVSIVPILRSGLAMVEGIQSILPRAVPVHHLGLYREPLTLEPVEYYNNLPHHVSSTSDPSSAPSSLAIIVDPIIATGGTCAAAIQTLKEWGVQKVLVISLLGASEGIQRAAGAWAEGTEIWVAGVDPEITKDGMLKPGLGDIGDRLFLTLGK</sequence>
<proteinExistence type="inferred from homology"/>
<dbReference type="Gene3D" id="3.40.50.2020">
    <property type="match status" value="1"/>
</dbReference>
<keyword evidence="6 11" id="KW-0328">Glycosyltransferase</keyword>
<evidence type="ECO:0000256" key="2">
    <source>
        <dbReference type="ARBA" id="ARBA00005180"/>
    </source>
</evidence>
<keyword evidence="9" id="KW-0342">GTP-binding</keyword>
<protein>
    <recommendedName>
        <fullName evidence="4">uracil phosphoribosyltransferase</fullName>
        <ecNumber evidence="4">2.4.2.9</ecNumber>
    </recommendedName>
</protein>
<keyword evidence="12" id="KW-1185">Reference proteome</keyword>
<evidence type="ECO:0000313" key="11">
    <source>
        <dbReference type="EMBL" id="SPO02925.1"/>
    </source>
</evidence>
<keyword evidence="5" id="KW-0021">Allosteric enzyme</keyword>
<dbReference type="CDD" id="cd06223">
    <property type="entry name" value="PRTases_typeI"/>
    <property type="match status" value="1"/>
</dbReference>
<accession>A0AAE8SVM1</accession>
<dbReference type="PANTHER" id="PTHR32315:SF4">
    <property type="entry name" value="URACIL PHOSPHORIBOSYLTRANSFERASE, CHLOROPLASTIC"/>
    <property type="match status" value="1"/>
</dbReference>
<dbReference type="InterPro" id="IPR050054">
    <property type="entry name" value="UPRTase/APRTase"/>
</dbReference>
<evidence type="ECO:0000256" key="5">
    <source>
        <dbReference type="ARBA" id="ARBA00022533"/>
    </source>
</evidence>
<dbReference type="GO" id="GO:0005525">
    <property type="term" value="F:GTP binding"/>
    <property type="evidence" value="ECO:0007669"/>
    <property type="project" value="UniProtKB-KW"/>
</dbReference>
<comment type="caution">
    <text evidence="11">The sequence shown here is derived from an EMBL/GenBank/DDBJ whole genome shotgun (WGS) entry which is preliminary data.</text>
</comment>
<comment type="similarity">
    <text evidence="3">Belongs to the UPRTase family.</text>
</comment>
<dbReference type="FunFam" id="3.40.50.2020:FF:000049">
    <property type="entry name" value="Putative uracil phosphoribosyltransferase urg2"/>
    <property type="match status" value="1"/>
</dbReference>
<comment type="cofactor">
    <cofactor evidence="1">
        <name>Mg(2+)</name>
        <dbReference type="ChEBI" id="CHEBI:18420"/>
    </cofactor>
</comment>
<dbReference type="EC" id="2.4.2.9" evidence="4"/>
<evidence type="ECO:0000256" key="1">
    <source>
        <dbReference type="ARBA" id="ARBA00001946"/>
    </source>
</evidence>
<dbReference type="NCBIfam" id="NF001097">
    <property type="entry name" value="PRK00129.1"/>
    <property type="match status" value="1"/>
</dbReference>
<dbReference type="AlphaFoldDB" id="A0AAE8SVM1"/>
<dbReference type="InterPro" id="IPR029057">
    <property type="entry name" value="PRTase-like"/>
</dbReference>
<organism evidence="11 12">
    <name type="scientific">Cephalotrichum gorgonifer</name>
    <dbReference type="NCBI Taxonomy" id="2041049"/>
    <lineage>
        <taxon>Eukaryota</taxon>
        <taxon>Fungi</taxon>
        <taxon>Dikarya</taxon>
        <taxon>Ascomycota</taxon>
        <taxon>Pezizomycotina</taxon>
        <taxon>Sordariomycetes</taxon>
        <taxon>Hypocreomycetidae</taxon>
        <taxon>Microascales</taxon>
        <taxon>Microascaceae</taxon>
        <taxon>Cephalotrichum</taxon>
    </lineage>
</organism>
<evidence type="ECO:0000256" key="6">
    <source>
        <dbReference type="ARBA" id="ARBA00022676"/>
    </source>
</evidence>
<feature type="domain" description="Phosphoribosyltransferase" evidence="10">
    <location>
        <begin position="13"/>
        <end position="229"/>
    </location>
</feature>
<keyword evidence="7" id="KW-0808">Transferase</keyword>
<comment type="pathway">
    <text evidence="2">Pyrimidine metabolism; UMP biosynthesis via salvage pathway; UMP from uracil: step 1/1.</text>
</comment>
<dbReference type="InterPro" id="IPR000836">
    <property type="entry name" value="PRTase_dom"/>
</dbReference>
<evidence type="ECO:0000256" key="7">
    <source>
        <dbReference type="ARBA" id="ARBA00022679"/>
    </source>
</evidence>
<dbReference type="SUPFAM" id="SSF53271">
    <property type="entry name" value="PRTase-like"/>
    <property type="match status" value="1"/>
</dbReference>
<keyword evidence="8" id="KW-0547">Nucleotide-binding</keyword>
<evidence type="ECO:0000313" key="12">
    <source>
        <dbReference type="Proteomes" id="UP001187682"/>
    </source>
</evidence>
<dbReference type="EMBL" id="ONZQ02000007">
    <property type="protein sequence ID" value="SPO02925.1"/>
    <property type="molecule type" value="Genomic_DNA"/>
</dbReference>
<dbReference type="Proteomes" id="UP001187682">
    <property type="component" value="Unassembled WGS sequence"/>
</dbReference>
<evidence type="ECO:0000256" key="4">
    <source>
        <dbReference type="ARBA" id="ARBA00011894"/>
    </source>
</evidence>
<name>A0AAE8SVM1_9PEZI</name>
<dbReference type="GO" id="GO:0004845">
    <property type="term" value="F:uracil phosphoribosyltransferase activity"/>
    <property type="evidence" value="ECO:0007669"/>
    <property type="project" value="UniProtKB-EC"/>
</dbReference>
<reference evidence="11" key="1">
    <citation type="submission" date="2018-03" db="EMBL/GenBank/DDBJ databases">
        <authorList>
            <person name="Guldener U."/>
        </authorList>
    </citation>
    <scope>NUCLEOTIDE SEQUENCE</scope>
</reference>
<evidence type="ECO:0000256" key="8">
    <source>
        <dbReference type="ARBA" id="ARBA00022741"/>
    </source>
</evidence>
<evidence type="ECO:0000259" key="10">
    <source>
        <dbReference type="Pfam" id="PF14681"/>
    </source>
</evidence>
<dbReference type="Pfam" id="PF14681">
    <property type="entry name" value="UPRTase"/>
    <property type="match status" value="1"/>
</dbReference>